<proteinExistence type="predicted"/>
<organism evidence="1 2">
    <name type="scientific">Parascaris univalens</name>
    <name type="common">Nematode worm</name>
    <dbReference type="NCBI Taxonomy" id="6257"/>
    <lineage>
        <taxon>Eukaryota</taxon>
        <taxon>Metazoa</taxon>
        <taxon>Ecdysozoa</taxon>
        <taxon>Nematoda</taxon>
        <taxon>Chromadorea</taxon>
        <taxon>Rhabditida</taxon>
        <taxon>Spirurina</taxon>
        <taxon>Ascaridomorpha</taxon>
        <taxon>Ascaridoidea</taxon>
        <taxon>Ascarididae</taxon>
        <taxon>Parascaris</taxon>
    </lineage>
</organism>
<keyword evidence="1" id="KW-1185">Reference proteome</keyword>
<dbReference type="AlphaFoldDB" id="A0A915A145"/>
<dbReference type="WBParaSite" id="PgE060_g002_t02">
    <property type="protein sequence ID" value="PgE060_g002_t02"/>
    <property type="gene ID" value="PgE060_g002"/>
</dbReference>
<reference evidence="2" key="1">
    <citation type="submission" date="2022-11" db="UniProtKB">
        <authorList>
            <consortium name="WormBaseParasite"/>
        </authorList>
    </citation>
    <scope>IDENTIFICATION</scope>
</reference>
<name>A0A915A145_PARUN</name>
<protein>
    <submittedName>
        <fullName evidence="2">Uncharacterized protein</fullName>
    </submittedName>
</protein>
<evidence type="ECO:0000313" key="2">
    <source>
        <dbReference type="WBParaSite" id="PgE060_g002_t02"/>
    </source>
</evidence>
<evidence type="ECO:0000313" key="1">
    <source>
        <dbReference type="Proteomes" id="UP000887569"/>
    </source>
</evidence>
<accession>A0A915A145</accession>
<dbReference type="Proteomes" id="UP000887569">
    <property type="component" value="Unplaced"/>
</dbReference>
<sequence>YFTLQTSNDGVRRMQHTSSTLMGDCCHQSNNAAGANNAISSRPISLMRSGQIRQNLPALVHSSAMNNWPTWQFPTVQEPTVQFQHSMMQILPIERAKYVGHSESLKPESTLAKEMHASTSIHQKEMQSILVHLSSQILRS</sequence>